<keyword evidence="4" id="KW-1185">Reference proteome</keyword>
<sequence>ELNKAYEQKHGFRFVLFVDGRTRAEIVPIMEERLAHGQRDQEMRISLEYIIAIAQSRLHTLQGSKL</sequence>
<comment type="caution">
    <text evidence="3">The sequence shown here is derived from an EMBL/GenBank/DDBJ whole genome shotgun (WGS) entry which is preliminary data.</text>
</comment>
<organism evidence="3 4">
    <name type="scientific">Basidiobolus ranarum</name>
    <dbReference type="NCBI Taxonomy" id="34480"/>
    <lineage>
        <taxon>Eukaryota</taxon>
        <taxon>Fungi</taxon>
        <taxon>Fungi incertae sedis</taxon>
        <taxon>Zoopagomycota</taxon>
        <taxon>Entomophthoromycotina</taxon>
        <taxon>Basidiobolomycetes</taxon>
        <taxon>Basidiobolales</taxon>
        <taxon>Basidiobolaceae</taxon>
        <taxon>Basidiobolus</taxon>
    </lineage>
</organism>
<dbReference type="SUPFAM" id="SSF158694">
    <property type="entry name" value="UraD-Like"/>
    <property type="match status" value="1"/>
</dbReference>
<dbReference type="Proteomes" id="UP001479436">
    <property type="component" value="Unassembled WGS sequence"/>
</dbReference>
<evidence type="ECO:0000313" key="4">
    <source>
        <dbReference type="Proteomes" id="UP001479436"/>
    </source>
</evidence>
<evidence type="ECO:0000256" key="1">
    <source>
        <dbReference type="ARBA" id="ARBA00022631"/>
    </source>
</evidence>
<keyword evidence="1" id="KW-0659">Purine metabolism</keyword>
<name>A0ABR2WC54_9FUNG</name>
<dbReference type="EMBL" id="JASJQH010006112">
    <property type="protein sequence ID" value="KAK9737820.1"/>
    <property type="molecule type" value="Genomic_DNA"/>
</dbReference>
<dbReference type="Pfam" id="PF09349">
    <property type="entry name" value="OHCU_decarbox"/>
    <property type="match status" value="1"/>
</dbReference>
<dbReference type="InterPro" id="IPR018020">
    <property type="entry name" value="OHCU_decarboxylase"/>
</dbReference>
<gene>
    <name evidence="3" type="ORF">K7432_018462</name>
</gene>
<feature type="domain" description="Oxo-4-hydroxy-4-carboxy-5-ureidoimidazoline decarboxylase" evidence="2">
    <location>
        <begin position="1"/>
        <end position="58"/>
    </location>
</feature>
<feature type="non-terminal residue" evidence="3">
    <location>
        <position position="1"/>
    </location>
</feature>
<evidence type="ECO:0000259" key="2">
    <source>
        <dbReference type="Pfam" id="PF09349"/>
    </source>
</evidence>
<proteinExistence type="predicted"/>
<accession>A0ABR2WC54</accession>
<dbReference type="InterPro" id="IPR036778">
    <property type="entry name" value="OHCU_decarboxylase_sf"/>
</dbReference>
<evidence type="ECO:0000313" key="3">
    <source>
        <dbReference type="EMBL" id="KAK9737820.1"/>
    </source>
</evidence>
<dbReference type="Gene3D" id="1.10.3330.10">
    <property type="entry name" value="Oxo-4-hydroxy-4-carboxy-5-ureidoimidazoline decarboxylase"/>
    <property type="match status" value="1"/>
</dbReference>
<protein>
    <recommendedName>
        <fullName evidence="2">Oxo-4-hydroxy-4-carboxy-5-ureidoimidazoline decarboxylase domain-containing protein</fullName>
    </recommendedName>
</protein>
<reference evidence="3 4" key="1">
    <citation type="submission" date="2023-04" db="EMBL/GenBank/DDBJ databases">
        <title>Genome of Basidiobolus ranarum AG-B5.</title>
        <authorList>
            <person name="Stajich J.E."/>
            <person name="Carter-House D."/>
            <person name="Gryganskyi A."/>
        </authorList>
    </citation>
    <scope>NUCLEOTIDE SEQUENCE [LARGE SCALE GENOMIC DNA]</scope>
    <source>
        <strain evidence="3 4">AG-B5</strain>
    </source>
</reference>